<gene>
    <name evidence="3" type="ORF">IM532_08275</name>
</gene>
<evidence type="ECO:0000259" key="2">
    <source>
        <dbReference type="Pfam" id="PF10988"/>
    </source>
</evidence>
<proteinExistence type="predicted"/>
<organism evidence="3 4">
    <name type="scientific">Faecalibacter rhinopitheci</name>
    <dbReference type="NCBI Taxonomy" id="2779678"/>
    <lineage>
        <taxon>Bacteria</taxon>
        <taxon>Pseudomonadati</taxon>
        <taxon>Bacteroidota</taxon>
        <taxon>Flavobacteriia</taxon>
        <taxon>Flavobacteriales</taxon>
        <taxon>Weeksellaceae</taxon>
        <taxon>Faecalibacter</taxon>
    </lineage>
</organism>
<evidence type="ECO:0000313" key="4">
    <source>
        <dbReference type="Proteomes" id="UP000608754"/>
    </source>
</evidence>
<keyword evidence="4" id="KW-1185">Reference proteome</keyword>
<feature type="domain" description="Putative auto-transporter adhesin head GIN" evidence="2">
    <location>
        <begin position="39"/>
        <end position="219"/>
    </location>
</feature>
<accession>A0A8J7FQ69</accession>
<keyword evidence="1" id="KW-0732">Signal</keyword>
<comment type="caution">
    <text evidence="3">The sequence shown here is derived from an EMBL/GenBank/DDBJ whole genome shotgun (WGS) entry which is preliminary data.</text>
</comment>
<dbReference type="EMBL" id="JADGIK010000005">
    <property type="protein sequence ID" value="MBF0597444.1"/>
    <property type="molecule type" value="Genomic_DNA"/>
</dbReference>
<protein>
    <submittedName>
        <fullName evidence="3">DUF2807 domain-containing protein</fullName>
    </submittedName>
</protein>
<dbReference type="Proteomes" id="UP000608754">
    <property type="component" value="Unassembled WGS sequence"/>
</dbReference>
<dbReference type="RefSeq" id="WP_194182991.1">
    <property type="nucleotide sequence ID" value="NZ_JADGIK010000005.1"/>
</dbReference>
<feature type="signal peptide" evidence="1">
    <location>
        <begin position="1"/>
        <end position="23"/>
    </location>
</feature>
<dbReference type="Pfam" id="PF10988">
    <property type="entry name" value="DUF2807"/>
    <property type="match status" value="1"/>
</dbReference>
<dbReference type="PROSITE" id="PS51257">
    <property type="entry name" value="PROKAR_LIPOPROTEIN"/>
    <property type="match status" value="1"/>
</dbReference>
<evidence type="ECO:0000313" key="3">
    <source>
        <dbReference type="EMBL" id="MBF0597444.1"/>
    </source>
</evidence>
<evidence type="ECO:0000256" key="1">
    <source>
        <dbReference type="SAM" id="SignalP"/>
    </source>
</evidence>
<feature type="chain" id="PRO_5035285066" evidence="1">
    <location>
        <begin position="24"/>
        <end position="234"/>
    </location>
</feature>
<name>A0A8J7FQ69_9FLAO</name>
<reference evidence="3" key="1">
    <citation type="submission" date="2020-10" db="EMBL/GenBank/DDBJ databases">
        <authorList>
            <person name="Lu T."/>
            <person name="Wang Q."/>
            <person name="Han X."/>
        </authorList>
    </citation>
    <scope>NUCLEOTIDE SEQUENCE</scope>
    <source>
        <strain evidence="3">WQ 117</strain>
    </source>
</reference>
<dbReference type="AlphaFoldDB" id="A0A8J7FQ69"/>
<sequence>MKNLLTLSLIALSLIGCSSSIDGDGVATAQKNFTVDQVTELDVNCNCNVTLISGNTVGVKAESHQNILDNLVVEGKNGSLKINESSTVNQYTAYDVFVYVTRDLKKINLSGQTSLQVSGTLNVDDLEIRTNSQSAIDNSYLITNNLKLSAYDQSLVNLKGTAIALVYKGENQSKAELFNFETNDAQIYTSDNAILNINSRKSLAGSAKGNSIITYIGEPSKDTKIADNAQVIKK</sequence>
<dbReference type="InterPro" id="IPR021255">
    <property type="entry name" value="DUF2807"/>
</dbReference>
<dbReference type="Gene3D" id="2.160.20.120">
    <property type="match status" value="1"/>
</dbReference>